<reference evidence="2" key="1">
    <citation type="submission" date="2022-03" db="EMBL/GenBank/DDBJ databases">
        <title>Gramella crocea sp. nov., isolated from activated sludge of a seafood processing plant.</title>
        <authorList>
            <person name="Zhang X."/>
        </authorList>
    </citation>
    <scope>NUCLEOTIDE SEQUENCE</scope>
    <source>
        <strain evidence="2">YJ019</strain>
    </source>
</reference>
<dbReference type="RefSeq" id="WP_240714462.1">
    <property type="nucleotide sequence ID" value="NZ_JAKVTV010000005.1"/>
</dbReference>
<dbReference type="EMBL" id="JAKVTV010000005">
    <property type="protein sequence ID" value="MCH4824294.1"/>
    <property type="molecule type" value="Genomic_DNA"/>
</dbReference>
<evidence type="ECO:0000256" key="1">
    <source>
        <dbReference type="SAM" id="MobiDB-lite"/>
    </source>
</evidence>
<feature type="region of interest" description="Disordered" evidence="1">
    <location>
        <begin position="61"/>
        <end position="91"/>
    </location>
</feature>
<dbReference type="AlphaFoldDB" id="A0A9X1V763"/>
<feature type="compositionally biased region" description="Basic and acidic residues" evidence="1">
    <location>
        <begin position="82"/>
        <end position="91"/>
    </location>
</feature>
<sequence>MKTLSRNELVQKSVAIFKGRTEAVLFATSDGQFFIFKDRANMHAKSQKTPLKVYEIERSEVEDQLPKEKETKAAASTKSKPKTVEQIKADVEDTEDLEKLAAMLKEEQEGKDRTTAVEAIQNRIAELEPKED</sequence>
<name>A0A9X1V763_9FLAO</name>
<feature type="compositionally biased region" description="Basic and acidic residues" evidence="1">
    <location>
        <begin position="61"/>
        <end position="72"/>
    </location>
</feature>
<evidence type="ECO:0000313" key="3">
    <source>
        <dbReference type="Proteomes" id="UP001139226"/>
    </source>
</evidence>
<proteinExistence type="predicted"/>
<keyword evidence="3" id="KW-1185">Reference proteome</keyword>
<evidence type="ECO:0000313" key="2">
    <source>
        <dbReference type="EMBL" id="MCH4824294.1"/>
    </source>
</evidence>
<accession>A0A9X1V763</accession>
<protein>
    <submittedName>
        <fullName evidence="2">Uncharacterized protein</fullName>
    </submittedName>
</protein>
<dbReference type="Proteomes" id="UP001139226">
    <property type="component" value="Unassembled WGS sequence"/>
</dbReference>
<comment type="caution">
    <text evidence="2">The sequence shown here is derived from an EMBL/GenBank/DDBJ whole genome shotgun (WGS) entry which is preliminary data.</text>
</comment>
<organism evidence="2 3">
    <name type="scientific">Christiangramia lutea</name>
    <dbReference type="NCBI Taxonomy" id="1607951"/>
    <lineage>
        <taxon>Bacteria</taxon>
        <taxon>Pseudomonadati</taxon>
        <taxon>Bacteroidota</taxon>
        <taxon>Flavobacteriia</taxon>
        <taxon>Flavobacteriales</taxon>
        <taxon>Flavobacteriaceae</taxon>
        <taxon>Christiangramia</taxon>
    </lineage>
</organism>
<gene>
    <name evidence="2" type="ORF">ML462_14050</name>
</gene>